<name>A0A6I4UYG2_9SPHN</name>
<evidence type="ECO:0008006" key="4">
    <source>
        <dbReference type="Google" id="ProtNLM"/>
    </source>
</evidence>
<organism evidence="2 3">
    <name type="scientific">Pontixanthobacter luteolus</name>
    <dbReference type="NCBI Taxonomy" id="295089"/>
    <lineage>
        <taxon>Bacteria</taxon>
        <taxon>Pseudomonadati</taxon>
        <taxon>Pseudomonadota</taxon>
        <taxon>Alphaproteobacteria</taxon>
        <taxon>Sphingomonadales</taxon>
        <taxon>Erythrobacteraceae</taxon>
        <taxon>Pontixanthobacter</taxon>
    </lineage>
</organism>
<evidence type="ECO:0000313" key="2">
    <source>
        <dbReference type="EMBL" id="MXP45826.1"/>
    </source>
</evidence>
<reference evidence="2 3" key="1">
    <citation type="submission" date="2019-12" db="EMBL/GenBank/DDBJ databases">
        <title>Genomic-based taxomic classification of the family Erythrobacteraceae.</title>
        <authorList>
            <person name="Xu L."/>
        </authorList>
    </citation>
    <scope>NUCLEOTIDE SEQUENCE [LARGE SCALE GENOMIC DNA]</scope>
    <source>
        <strain evidence="2 3">SW-109</strain>
    </source>
</reference>
<evidence type="ECO:0000313" key="3">
    <source>
        <dbReference type="Proteomes" id="UP000471435"/>
    </source>
</evidence>
<gene>
    <name evidence="2" type="ORF">GRI43_00270</name>
</gene>
<comment type="caution">
    <text evidence="2">The sequence shown here is derived from an EMBL/GenBank/DDBJ whole genome shotgun (WGS) entry which is preliminary data.</text>
</comment>
<dbReference type="RefSeq" id="WP_202391558.1">
    <property type="nucleotide sequence ID" value="NZ_WTYP01000001.1"/>
</dbReference>
<dbReference type="AlphaFoldDB" id="A0A6I4UYG2"/>
<proteinExistence type="predicted"/>
<evidence type="ECO:0000256" key="1">
    <source>
        <dbReference type="SAM" id="MobiDB-lite"/>
    </source>
</evidence>
<dbReference type="Proteomes" id="UP000471435">
    <property type="component" value="Unassembled WGS sequence"/>
</dbReference>
<keyword evidence="3" id="KW-1185">Reference proteome</keyword>
<sequence length="156" mass="16634">MRRRLIPLAMVALLAACDRGGEPTEPVTTIEPDQAIPVEPDGGIGDGAPPLDELAGNIPAHFQGVWDYVGGTCNPASDMRMEIKPRQILYYESLGLVAGVGSEGSDALVDLVMEGEGEQWVQVSRLSLSADGETLSVSDGTKPKVKDEYPRKRCPA</sequence>
<feature type="compositionally biased region" description="Basic and acidic residues" evidence="1">
    <location>
        <begin position="141"/>
        <end position="156"/>
    </location>
</feature>
<accession>A0A6I4UYG2</accession>
<protein>
    <recommendedName>
        <fullName evidence="4">Lipoprotein</fullName>
    </recommendedName>
</protein>
<dbReference type="PROSITE" id="PS51257">
    <property type="entry name" value="PROKAR_LIPOPROTEIN"/>
    <property type="match status" value="1"/>
</dbReference>
<feature type="region of interest" description="Disordered" evidence="1">
    <location>
        <begin position="132"/>
        <end position="156"/>
    </location>
</feature>
<dbReference type="EMBL" id="WTYP01000001">
    <property type="protein sequence ID" value="MXP45826.1"/>
    <property type="molecule type" value="Genomic_DNA"/>
</dbReference>